<dbReference type="SUPFAM" id="SSF52743">
    <property type="entry name" value="Subtilisin-like"/>
    <property type="match status" value="1"/>
</dbReference>
<protein>
    <recommendedName>
        <fullName evidence="5">Peptidase S8/S53 domain-containing protein</fullName>
    </recommendedName>
</protein>
<evidence type="ECO:0000256" key="1">
    <source>
        <dbReference type="ARBA" id="ARBA00011073"/>
    </source>
</evidence>
<dbReference type="InterPro" id="IPR058094">
    <property type="entry name" value="Ig-like_OmpL47-like"/>
</dbReference>
<dbReference type="GO" id="GO:0006508">
    <property type="term" value="P:proteolysis"/>
    <property type="evidence" value="ECO:0007669"/>
    <property type="project" value="UniProtKB-KW"/>
</dbReference>
<dbReference type="GO" id="GO:0005975">
    <property type="term" value="P:carbohydrate metabolic process"/>
    <property type="evidence" value="ECO:0007669"/>
    <property type="project" value="UniProtKB-ARBA"/>
</dbReference>
<evidence type="ECO:0000313" key="6">
    <source>
        <dbReference type="EMBL" id="RKN16637.1"/>
    </source>
</evidence>
<dbReference type="InterPro" id="IPR014756">
    <property type="entry name" value="Ig_E-set"/>
</dbReference>
<evidence type="ECO:0000313" key="9">
    <source>
        <dbReference type="Proteomes" id="UP000275865"/>
    </source>
</evidence>
<dbReference type="Pfam" id="PF00082">
    <property type="entry name" value="Peptidase_S8"/>
    <property type="match status" value="1"/>
</dbReference>
<dbReference type="PANTHER" id="PTHR43806">
    <property type="entry name" value="PEPTIDASE S8"/>
    <property type="match status" value="1"/>
</dbReference>
<dbReference type="Proteomes" id="UP000271548">
    <property type="component" value="Unassembled WGS sequence"/>
</dbReference>
<evidence type="ECO:0000259" key="5">
    <source>
        <dbReference type="Pfam" id="PF00082"/>
    </source>
</evidence>
<dbReference type="RefSeq" id="WP_120681039.1">
    <property type="nucleotide sequence ID" value="NZ_RAZS01000008.1"/>
</dbReference>
<evidence type="ECO:0000256" key="2">
    <source>
        <dbReference type="ARBA" id="ARBA00022670"/>
    </source>
</evidence>
<evidence type="ECO:0000313" key="7">
    <source>
        <dbReference type="EMBL" id="RKN32419.1"/>
    </source>
</evidence>
<name>A0A3A9Y558_9ACTN</name>
<dbReference type="NCBIfam" id="NF047446">
    <property type="entry name" value="barrel_OmpL47"/>
    <property type="match status" value="1"/>
</dbReference>
<evidence type="ECO:0000256" key="4">
    <source>
        <dbReference type="ARBA" id="ARBA00022825"/>
    </source>
</evidence>
<dbReference type="OrthoDB" id="9790784at2"/>
<dbReference type="InterPro" id="IPR036852">
    <property type="entry name" value="Peptidase_S8/S53_dom_sf"/>
</dbReference>
<evidence type="ECO:0000256" key="3">
    <source>
        <dbReference type="ARBA" id="ARBA00022801"/>
    </source>
</evidence>
<dbReference type="EMBL" id="RAZT01000006">
    <property type="protein sequence ID" value="RKN32419.1"/>
    <property type="molecule type" value="Genomic_DNA"/>
</dbReference>
<dbReference type="Gene3D" id="3.40.50.200">
    <property type="entry name" value="Peptidase S8/S53 domain"/>
    <property type="match status" value="1"/>
</dbReference>
<accession>A0A3A9Y558</accession>
<comment type="similarity">
    <text evidence="1">Belongs to the peptidase S8 family.</text>
</comment>
<reference evidence="8 9" key="1">
    <citation type="submission" date="2018-09" db="EMBL/GenBank/DDBJ databases">
        <title>Micromonospora sp. nov. MS1-9, isolated from a root of Musa sp.</title>
        <authorList>
            <person name="Kuncharoen N."/>
            <person name="Kudo T."/>
            <person name="Ohkuma M."/>
            <person name="Yuki M."/>
            <person name="Tanasupawat S."/>
        </authorList>
    </citation>
    <scope>NUCLEOTIDE SEQUENCE [LARGE SCALE GENOMIC DNA]</scope>
    <source>
        <strain evidence="7 9">MS1-9</strain>
        <strain evidence="6 8">NGC1-4</strain>
    </source>
</reference>
<comment type="caution">
    <text evidence="7">The sequence shown here is derived from an EMBL/GenBank/DDBJ whole genome shotgun (WGS) entry which is preliminary data.</text>
</comment>
<gene>
    <name evidence="7" type="ORF">D7044_14380</name>
    <name evidence="6" type="ORF">D7147_23080</name>
</gene>
<dbReference type="Proteomes" id="UP000275865">
    <property type="component" value="Unassembled WGS sequence"/>
</dbReference>
<dbReference type="InterPro" id="IPR000209">
    <property type="entry name" value="Peptidase_S8/S53_dom"/>
</dbReference>
<evidence type="ECO:0000313" key="8">
    <source>
        <dbReference type="Proteomes" id="UP000271548"/>
    </source>
</evidence>
<sequence>MARPFSTAIALGALIVPGVMVVESSAYAKESVERQVDLSVGLSDHINLAGTGLVPAVLRSAAAFDATAVDPGSVLLGTPEAGGASPAKWADGSVIATKTDVDGDGRNDLVLHFDKADLTSDGGLGPDSAELTLSGRLSDGGEITGTDHADTEVALEIKFAESLKIRGANADLRSERGQSLQRVESVLDRHGRVRDLEPMVQTVSSAELTELADEAAERTGEAVPDMSSWYRLTMPSGVDAEAVRAELAALPEVVHVYPVPEPVPPPSTTPDFTGRQGYLRPAPTGIDADFGRHDPRLRGAGIKVADLEYDWNPFHEDLQLDWSSDLGGEAFPRYTGFADEHGTAVFGIMGGRDNEYGVTGGVPDAQLYGISPNQRLANGRTSWSPGPALAYLAANGNLRPGDVVLLEQQTSSPLGSTRYAPLEWIPAVFDAIKLLTGLGVTVVSTGGNGNTNSDDPMYTRDGIRWFDPAVQHSGSIMVGAGSSTDHERLSFSNYGTRFDLQGWGHNITTTGGNGNLQGGTNPADLNVRYTQSFGGTSGAGPVVTNAVVAIQSYLKATGQEPWSGQEIVEVLRATGTPQGATTAGEQIGPLPNLEAALKMIEVDAPVSTIALSHHANSDVPWVANPLATLRADDGWGVGVARIEYRLDGGSWKQYQAPFRVKGPGERTIEYRAIDNNGNVEKANTLTFSNPRVPVHQ</sequence>
<keyword evidence="4" id="KW-0720">Serine protease</keyword>
<dbReference type="GO" id="GO:0004252">
    <property type="term" value="F:serine-type endopeptidase activity"/>
    <property type="evidence" value="ECO:0007669"/>
    <property type="project" value="InterPro"/>
</dbReference>
<keyword evidence="2" id="KW-0645">Protease</keyword>
<dbReference type="SUPFAM" id="SSF81296">
    <property type="entry name" value="E set domains"/>
    <property type="match status" value="1"/>
</dbReference>
<dbReference type="PANTHER" id="PTHR43806:SF11">
    <property type="entry name" value="CEREVISIN-RELATED"/>
    <property type="match status" value="1"/>
</dbReference>
<organism evidence="7 9">
    <name type="scientific">Micromonospora musae</name>
    <dbReference type="NCBI Taxonomy" id="1894970"/>
    <lineage>
        <taxon>Bacteria</taxon>
        <taxon>Bacillati</taxon>
        <taxon>Actinomycetota</taxon>
        <taxon>Actinomycetes</taxon>
        <taxon>Micromonosporales</taxon>
        <taxon>Micromonosporaceae</taxon>
        <taxon>Micromonospora</taxon>
    </lineage>
</organism>
<dbReference type="InterPro" id="IPR050131">
    <property type="entry name" value="Peptidase_S8_subtilisin-like"/>
</dbReference>
<dbReference type="Gene3D" id="2.60.40.10">
    <property type="entry name" value="Immunoglobulins"/>
    <property type="match status" value="1"/>
</dbReference>
<dbReference type="AlphaFoldDB" id="A0A3A9Y558"/>
<feature type="domain" description="Peptidase S8/S53" evidence="5">
    <location>
        <begin position="335"/>
        <end position="575"/>
    </location>
</feature>
<dbReference type="EMBL" id="RAZS01000008">
    <property type="protein sequence ID" value="RKN16637.1"/>
    <property type="molecule type" value="Genomic_DNA"/>
</dbReference>
<dbReference type="InterPro" id="IPR013783">
    <property type="entry name" value="Ig-like_fold"/>
</dbReference>
<keyword evidence="8" id="KW-1185">Reference proteome</keyword>
<keyword evidence="3" id="KW-0378">Hydrolase</keyword>
<proteinExistence type="inferred from homology"/>